<protein>
    <submittedName>
        <fullName evidence="1">Uncharacterized protein</fullName>
    </submittedName>
</protein>
<dbReference type="EMBL" id="GISG01254811">
    <property type="protein sequence ID" value="MBA4672286.1"/>
    <property type="molecule type" value="Transcribed_RNA"/>
</dbReference>
<sequence>MKMGKFLEMYSFIEIRASTLVTFVLLKQPIKSLWRILLGTQSMGYSFLQKARGPWLTKWLVVIMMETCTGYQGILRLAADLLSVSSGNQLSLLPQITILNHEQMSGGDTVMSGPTMV</sequence>
<dbReference type="AlphaFoldDB" id="A0A7C9EQU8"/>
<dbReference type="EMBL" id="GISG01254805">
    <property type="protein sequence ID" value="MBA4672280.1"/>
    <property type="molecule type" value="Transcribed_RNA"/>
</dbReference>
<organism evidence="1">
    <name type="scientific">Opuntia streptacantha</name>
    <name type="common">Prickly pear cactus</name>
    <name type="synonym">Opuntia cardona</name>
    <dbReference type="NCBI Taxonomy" id="393608"/>
    <lineage>
        <taxon>Eukaryota</taxon>
        <taxon>Viridiplantae</taxon>
        <taxon>Streptophyta</taxon>
        <taxon>Embryophyta</taxon>
        <taxon>Tracheophyta</taxon>
        <taxon>Spermatophyta</taxon>
        <taxon>Magnoliopsida</taxon>
        <taxon>eudicotyledons</taxon>
        <taxon>Gunneridae</taxon>
        <taxon>Pentapetalae</taxon>
        <taxon>Caryophyllales</taxon>
        <taxon>Cactineae</taxon>
        <taxon>Cactaceae</taxon>
        <taxon>Opuntioideae</taxon>
        <taxon>Opuntia</taxon>
    </lineage>
</organism>
<name>A0A7C9EQU8_OPUST</name>
<accession>A0A7C9EQU8</accession>
<reference evidence="1" key="2">
    <citation type="submission" date="2020-07" db="EMBL/GenBank/DDBJ databases">
        <authorList>
            <person name="Vera ALvarez R."/>
            <person name="Arias-Moreno D.M."/>
            <person name="Jimenez-Jacinto V."/>
            <person name="Jimenez-Bremont J.F."/>
            <person name="Swaminathan K."/>
            <person name="Moose S.P."/>
            <person name="Guerrero-Gonzalez M.L."/>
            <person name="Marino-Ramirez L."/>
            <person name="Landsman D."/>
            <person name="Rodriguez-Kessler M."/>
            <person name="Delgado-Sanchez P."/>
        </authorList>
    </citation>
    <scope>NUCLEOTIDE SEQUENCE</scope>
    <source>
        <tissue evidence="1">Cladode</tissue>
    </source>
</reference>
<proteinExistence type="predicted"/>
<reference evidence="1" key="1">
    <citation type="journal article" date="2013" name="J. Plant Res.">
        <title>Effect of fungi and light on seed germination of three Opuntia species from semiarid lands of central Mexico.</title>
        <authorList>
            <person name="Delgado-Sanchez P."/>
            <person name="Jimenez-Bremont J.F."/>
            <person name="Guerrero-Gonzalez Mde L."/>
            <person name="Flores J."/>
        </authorList>
    </citation>
    <scope>NUCLEOTIDE SEQUENCE</scope>
    <source>
        <tissue evidence="1">Cladode</tissue>
    </source>
</reference>
<evidence type="ECO:0000313" key="1">
    <source>
        <dbReference type="EMBL" id="MBA4672286.1"/>
    </source>
</evidence>